<evidence type="ECO:0000313" key="8">
    <source>
        <dbReference type="Proteomes" id="UP001497516"/>
    </source>
</evidence>
<evidence type="ECO:0000256" key="2">
    <source>
        <dbReference type="ARBA" id="ARBA00005581"/>
    </source>
</evidence>
<dbReference type="PANTHER" id="PTHR31232:SF149">
    <property type="entry name" value="S-PROTEIN HOMOLOG"/>
    <property type="match status" value="1"/>
</dbReference>
<comment type="similarity">
    <text evidence="2 6">Belongs to the plant self-incompatibility (S1) protein family.</text>
</comment>
<keyword evidence="3 6" id="KW-0713">Self-incompatibility</keyword>
<feature type="chain" id="PRO_5043093560" description="S-protein homolog" evidence="6">
    <location>
        <begin position="28"/>
        <end position="152"/>
    </location>
</feature>
<dbReference type="EMBL" id="OZ034819">
    <property type="protein sequence ID" value="CAL1392422.1"/>
    <property type="molecule type" value="Genomic_DNA"/>
</dbReference>
<organism evidence="7 8">
    <name type="scientific">Linum trigynum</name>
    <dbReference type="NCBI Taxonomy" id="586398"/>
    <lineage>
        <taxon>Eukaryota</taxon>
        <taxon>Viridiplantae</taxon>
        <taxon>Streptophyta</taxon>
        <taxon>Embryophyta</taxon>
        <taxon>Tracheophyta</taxon>
        <taxon>Spermatophyta</taxon>
        <taxon>Magnoliopsida</taxon>
        <taxon>eudicotyledons</taxon>
        <taxon>Gunneridae</taxon>
        <taxon>Pentapetalae</taxon>
        <taxon>rosids</taxon>
        <taxon>fabids</taxon>
        <taxon>Malpighiales</taxon>
        <taxon>Linaceae</taxon>
        <taxon>Linum</taxon>
    </lineage>
</organism>
<keyword evidence="8" id="KW-1185">Reference proteome</keyword>
<protein>
    <recommendedName>
        <fullName evidence="6">S-protein homolog</fullName>
    </recommendedName>
</protein>
<dbReference type="GO" id="GO:0060320">
    <property type="term" value="P:rejection of self pollen"/>
    <property type="evidence" value="ECO:0007669"/>
    <property type="project" value="UniProtKB-KW"/>
</dbReference>
<keyword evidence="5 6" id="KW-0732">Signal</keyword>
<comment type="subcellular location">
    <subcellularLocation>
        <location evidence="1 6">Secreted</location>
    </subcellularLocation>
</comment>
<name>A0AAV2F307_9ROSI</name>
<evidence type="ECO:0000256" key="6">
    <source>
        <dbReference type="RuleBase" id="RU367044"/>
    </source>
</evidence>
<evidence type="ECO:0000256" key="5">
    <source>
        <dbReference type="ARBA" id="ARBA00022729"/>
    </source>
</evidence>
<dbReference type="Proteomes" id="UP001497516">
    <property type="component" value="Chromosome 6"/>
</dbReference>
<feature type="signal peptide" evidence="6">
    <location>
        <begin position="1"/>
        <end position="27"/>
    </location>
</feature>
<keyword evidence="4 6" id="KW-0964">Secreted</keyword>
<proteinExistence type="inferred from homology"/>
<dbReference type="GO" id="GO:0005576">
    <property type="term" value="C:extracellular region"/>
    <property type="evidence" value="ECO:0007669"/>
    <property type="project" value="UniProtKB-SubCell"/>
</dbReference>
<evidence type="ECO:0000256" key="3">
    <source>
        <dbReference type="ARBA" id="ARBA00022471"/>
    </source>
</evidence>
<accession>A0AAV2F307</accession>
<dbReference type="PANTHER" id="PTHR31232">
    <property type="match status" value="1"/>
</dbReference>
<evidence type="ECO:0000256" key="1">
    <source>
        <dbReference type="ARBA" id="ARBA00004613"/>
    </source>
</evidence>
<dbReference type="Pfam" id="PF05938">
    <property type="entry name" value="Self-incomp_S1"/>
    <property type="match status" value="1"/>
</dbReference>
<gene>
    <name evidence="7" type="ORF">LTRI10_LOCUS33069</name>
</gene>
<evidence type="ECO:0000256" key="4">
    <source>
        <dbReference type="ARBA" id="ARBA00022525"/>
    </source>
</evidence>
<dbReference type="AlphaFoldDB" id="A0AAV2F307"/>
<evidence type="ECO:0000313" key="7">
    <source>
        <dbReference type="EMBL" id="CAL1392422.1"/>
    </source>
</evidence>
<reference evidence="7 8" key="1">
    <citation type="submission" date="2024-04" db="EMBL/GenBank/DDBJ databases">
        <authorList>
            <person name="Fracassetti M."/>
        </authorList>
    </citation>
    <scope>NUCLEOTIDE SEQUENCE [LARGE SCALE GENOMIC DNA]</scope>
</reference>
<dbReference type="InterPro" id="IPR010264">
    <property type="entry name" value="Self-incomp_S1"/>
</dbReference>
<sequence>MKSSNITMLTRAAVAIAISLVAAVAKAEEGEVEPAGFLPKKTTVTITNRLESQAELTVHCKSKDDDIGVKVLSYNQEFGFHFRANIFFTTRFYCSFEWPDGDGIHWFDIYKQNRDYSVCKDCQWIVKSLSPCRFNDVTKAYDVCYEWNKSNV</sequence>